<dbReference type="HOGENOM" id="CLU_3402802_0_0_10"/>
<dbReference type="EMBL" id="AE006470">
    <property type="protein sequence ID" value="AAM73413.1"/>
    <property type="molecule type" value="Genomic_DNA"/>
</dbReference>
<feature type="region of interest" description="Disordered" evidence="1">
    <location>
        <begin position="1"/>
        <end position="30"/>
    </location>
</feature>
<dbReference type="AlphaFoldDB" id="Q8KAG5"/>
<feature type="compositionally biased region" description="Basic and acidic residues" evidence="1">
    <location>
        <begin position="1"/>
        <end position="10"/>
    </location>
</feature>
<name>Q8KAG5_CHLTE</name>
<dbReference type="EnsemblBacteria" id="AAM73413">
    <property type="protein sequence ID" value="AAM73413"/>
    <property type="gene ID" value="CT2197"/>
</dbReference>
<evidence type="ECO:0000313" key="3">
    <source>
        <dbReference type="Proteomes" id="UP000001007"/>
    </source>
</evidence>
<protein>
    <submittedName>
        <fullName evidence="2">Uncharacterized protein</fullName>
    </submittedName>
</protein>
<gene>
    <name evidence="2" type="ordered locus">CT2197</name>
</gene>
<proteinExistence type="predicted"/>
<reference evidence="2 3" key="1">
    <citation type="journal article" date="2002" name="Proc. Natl. Acad. Sci. U.S.A.">
        <title>The complete genome sequence of Chlorobium tepidum TLS, a photosynthetic, anaerobic, green-sulfur bacterium.</title>
        <authorList>
            <person name="Eisen J.A."/>
            <person name="Nelson K.E."/>
            <person name="Paulsen I.T."/>
            <person name="Heidelberg J.F."/>
            <person name="Wu M."/>
            <person name="Dodson R.J."/>
            <person name="Deboy R."/>
            <person name="Gwinn M.L."/>
            <person name="Nelson W.C."/>
            <person name="Haft D.H."/>
            <person name="Hickey E.K."/>
            <person name="Peterson J.D."/>
            <person name="Durkin A.S."/>
            <person name="Kolonay J.L."/>
            <person name="Yang F."/>
            <person name="Holt I."/>
            <person name="Umayam L.A."/>
            <person name="Mason T."/>
            <person name="Brenner M."/>
            <person name="Shea T.P."/>
            <person name="Parksey D."/>
            <person name="Nierman W.C."/>
            <person name="Feldblyum T.V."/>
            <person name="Hansen C.L."/>
            <person name="Craven M.B."/>
            <person name="Radune D."/>
            <person name="Vamathevan J."/>
            <person name="Khouri H."/>
            <person name="White O."/>
            <person name="Gruber T.M."/>
            <person name="Ketchum K.A."/>
            <person name="Venter J.C."/>
            <person name="Tettelin H."/>
            <person name="Bryant D.A."/>
            <person name="Fraser C.M."/>
        </authorList>
    </citation>
    <scope>NUCLEOTIDE SEQUENCE [LARGE SCALE GENOMIC DNA]</scope>
    <source>
        <strain evidence="3">ATCC 49652 / DSM 12025 / NBRC 103806 / TLS</strain>
    </source>
</reference>
<keyword evidence="3" id="KW-1185">Reference proteome</keyword>
<evidence type="ECO:0000313" key="2">
    <source>
        <dbReference type="EMBL" id="AAM73413.1"/>
    </source>
</evidence>
<sequence>MCLRSFDRNLKQTHSKSSNKKNNPAFILDR</sequence>
<dbReference type="Proteomes" id="UP000001007">
    <property type="component" value="Chromosome"/>
</dbReference>
<evidence type="ECO:0000256" key="1">
    <source>
        <dbReference type="SAM" id="MobiDB-lite"/>
    </source>
</evidence>
<accession>Q8KAG5</accession>
<organism evidence="2 3">
    <name type="scientific">Chlorobaculum tepidum (strain ATCC 49652 / DSM 12025 / NBRC 103806 / TLS)</name>
    <name type="common">Chlorobium tepidum</name>
    <dbReference type="NCBI Taxonomy" id="194439"/>
    <lineage>
        <taxon>Bacteria</taxon>
        <taxon>Pseudomonadati</taxon>
        <taxon>Chlorobiota</taxon>
        <taxon>Chlorobiia</taxon>
        <taxon>Chlorobiales</taxon>
        <taxon>Chlorobiaceae</taxon>
        <taxon>Chlorobaculum</taxon>
    </lineage>
</organism>
<dbReference type="KEGG" id="cte:CT2197"/>